<dbReference type="SUPFAM" id="SSF54637">
    <property type="entry name" value="Thioesterase/thiol ester dehydrase-isomerase"/>
    <property type="match status" value="2"/>
</dbReference>
<reference evidence="6" key="1">
    <citation type="journal article" date="2019" name="Int. J. Syst. Evol. Microbiol.">
        <title>The Global Catalogue of Microorganisms (GCM) 10K type strain sequencing project: providing services to taxonomists for standard genome sequencing and annotation.</title>
        <authorList>
            <consortium name="The Broad Institute Genomics Platform"/>
            <consortium name="The Broad Institute Genome Sequencing Center for Infectious Disease"/>
            <person name="Wu L."/>
            <person name="Ma J."/>
        </authorList>
    </citation>
    <scope>NUCLEOTIDE SEQUENCE [LARGE SCALE GENOMIC DNA]</scope>
    <source>
        <strain evidence="6">CCUG 43117</strain>
    </source>
</reference>
<evidence type="ECO:0000256" key="2">
    <source>
        <dbReference type="ARBA" id="ARBA00022801"/>
    </source>
</evidence>
<dbReference type="InterPro" id="IPR003703">
    <property type="entry name" value="Acyl_CoA_thio"/>
</dbReference>
<dbReference type="CDD" id="cd03445">
    <property type="entry name" value="Thioesterase_II_repeat2"/>
    <property type="match status" value="1"/>
</dbReference>
<feature type="domain" description="Acyl-CoA thioesterase-like N-terminal HotDog" evidence="4">
    <location>
        <begin position="30"/>
        <end position="108"/>
    </location>
</feature>
<gene>
    <name evidence="5" type="primary">tesB</name>
    <name evidence="5" type="ORF">ACFPN9_08360</name>
</gene>
<keyword evidence="2" id="KW-0378">Hydrolase</keyword>
<protein>
    <submittedName>
        <fullName evidence="5">Acyl-CoA thioesterase II</fullName>
    </submittedName>
</protein>
<organism evidence="5 6">
    <name type="scientific">Bosea massiliensis</name>
    <dbReference type="NCBI Taxonomy" id="151419"/>
    <lineage>
        <taxon>Bacteria</taxon>
        <taxon>Pseudomonadati</taxon>
        <taxon>Pseudomonadota</taxon>
        <taxon>Alphaproteobacteria</taxon>
        <taxon>Hyphomicrobiales</taxon>
        <taxon>Boseaceae</taxon>
        <taxon>Bosea</taxon>
    </lineage>
</organism>
<dbReference type="EMBL" id="JBHSLU010000015">
    <property type="protein sequence ID" value="MFC5505269.1"/>
    <property type="molecule type" value="Genomic_DNA"/>
</dbReference>
<dbReference type="InterPro" id="IPR042171">
    <property type="entry name" value="Acyl-CoA_hotdog"/>
</dbReference>
<dbReference type="RefSeq" id="WP_066734026.1">
    <property type="nucleotide sequence ID" value="NZ_JBHSLU010000015.1"/>
</dbReference>
<dbReference type="Pfam" id="PF02551">
    <property type="entry name" value="Acyl_CoA_thio"/>
    <property type="match status" value="1"/>
</dbReference>
<evidence type="ECO:0000256" key="1">
    <source>
        <dbReference type="ARBA" id="ARBA00006538"/>
    </source>
</evidence>
<dbReference type="PANTHER" id="PTHR11066:SF34">
    <property type="entry name" value="ACYL-COENZYME A THIOESTERASE 8"/>
    <property type="match status" value="1"/>
</dbReference>
<feature type="domain" description="Acyl-CoA thioesterase 2 C-terminal" evidence="3">
    <location>
        <begin position="152"/>
        <end position="281"/>
    </location>
</feature>
<dbReference type="InterPro" id="IPR029069">
    <property type="entry name" value="HotDog_dom_sf"/>
</dbReference>
<evidence type="ECO:0000259" key="3">
    <source>
        <dbReference type="Pfam" id="PF02551"/>
    </source>
</evidence>
<evidence type="ECO:0000313" key="5">
    <source>
        <dbReference type="EMBL" id="MFC5505269.1"/>
    </source>
</evidence>
<keyword evidence="6" id="KW-1185">Reference proteome</keyword>
<proteinExistence type="inferred from homology"/>
<evidence type="ECO:0000259" key="4">
    <source>
        <dbReference type="Pfam" id="PF13622"/>
    </source>
</evidence>
<sequence>MSQISDSLMSILDLEPLERNLFRGRSPRVGWPRVFGGQVIAQSLYAACKTVEGRQPHSLHAYFLLGGDPEIPIIYEVDRLRDGRSFTTRRVLAIQKGEAIFAMSASFQIEEPGYDHQMPMPDVPPPEALPDRDAMSRDILPNMPKAVRAYYQRERPIEIRPVELRRYAGTGEAMEPRFHVWIRAMQPLPDDPATHQAVLAYASDLMLLDSSLIAHGTTVFDPQVQAASLDHALWFHRPFRADDWLLYAQDSPSASGARGFSRGLVFDRQGRLVASVAQEGLVRPRPDRV</sequence>
<comment type="caution">
    <text evidence="5">The sequence shown here is derived from an EMBL/GenBank/DDBJ whole genome shotgun (WGS) entry which is preliminary data.</text>
</comment>
<dbReference type="InterPro" id="IPR025652">
    <property type="entry name" value="TesB_C"/>
</dbReference>
<dbReference type="Pfam" id="PF13622">
    <property type="entry name" value="4HBT_3"/>
    <property type="match status" value="1"/>
</dbReference>
<dbReference type="PANTHER" id="PTHR11066">
    <property type="entry name" value="ACYL-COA THIOESTERASE"/>
    <property type="match status" value="1"/>
</dbReference>
<name>A0ABW0P380_9HYPH</name>
<dbReference type="InterPro" id="IPR049449">
    <property type="entry name" value="TesB_ACOT8-like_N"/>
</dbReference>
<dbReference type="Gene3D" id="2.40.160.210">
    <property type="entry name" value="Acyl-CoA thioesterase, double hotdog domain"/>
    <property type="match status" value="1"/>
</dbReference>
<accession>A0ABW0P380</accession>
<comment type="similarity">
    <text evidence="1">Belongs to the C/M/P thioester hydrolase family.</text>
</comment>
<dbReference type="Proteomes" id="UP001596060">
    <property type="component" value="Unassembled WGS sequence"/>
</dbReference>
<dbReference type="CDD" id="cd03444">
    <property type="entry name" value="Thioesterase_II_repeat1"/>
    <property type="match status" value="1"/>
</dbReference>
<dbReference type="NCBIfam" id="TIGR00189">
    <property type="entry name" value="tesB"/>
    <property type="match status" value="1"/>
</dbReference>
<evidence type="ECO:0000313" key="6">
    <source>
        <dbReference type="Proteomes" id="UP001596060"/>
    </source>
</evidence>